<organism evidence="2 3">
    <name type="scientific">Phycomyces blakesleeanus (strain ATCC 8743b / DSM 1359 / FGSC 10004 / NBRC 33097 / NRRL 1555)</name>
    <dbReference type="NCBI Taxonomy" id="763407"/>
    <lineage>
        <taxon>Eukaryota</taxon>
        <taxon>Fungi</taxon>
        <taxon>Fungi incertae sedis</taxon>
        <taxon>Mucoromycota</taxon>
        <taxon>Mucoromycotina</taxon>
        <taxon>Mucoromycetes</taxon>
        <taxon>Mucorales</taxon>
        <taxon>Phycomycetaceae</taxon>
        <taxon>Phycomyces</taxon>
    </lineage>
</organism>
<dbReference type="Proteomes" id="UP000077315">
    <property type="component" value="Unassembled WGS sequence"/>
</dbReference>
<sequence length="353" mass="39834">MNDNGYVNWSDVKETWYNQYTNYGEASLNVIRHLFEPEKFFAEESTTVNMPIFTGKDPITQERVFLIHSLVCAQLQQMLALVTNRRGLPDPVMPSFQRQNYIELSPCNIDNPQAYKKMEKEVAKMNKGRDRLRVAKEELKLAHALIEAKQYVFVSLDIEAYEEDHSILLEIGWSIYDSKTDLYMDQHYINSSYRHLVNGKYVDNQKLRFQFGTSVWCTLKQALEELRKDLDWAVERDGGFVLVGHGLDSDIKYLATQKFKWPGRCINGSGSGSGGRGGDVDNVRISAAVAILNTDTMYGASIGNPTNPPSLGTTLSKVGIDAWCLHNAGNDAHYTLLLFMTLINSTRATHGSG</sequence>
<dbReference type="InParanoid" id="A0A162Y4Q0"/>
<dbReference type="AlphaFoldDB" id="A0A162Y4Q0"/>
<name>A0A162Y4Q0_PHYB8</name>
<evidence type="ECO:0000313" key="2">
    <source>
        <dbReference type="EMBL" id="OAD78275.1"/>
    </source>
</evidence>
<dbReference type="InterPro" id="IPR040151">
    <property type="entry name" value="Gfd2/YDR514C-like"/>
</dbReference>
<feature type="domain" description="Gfd2/YDR514C-like C-terminal" evidence="1">
    <location>
        <begin position="152"/>
        <end position="341"/>
    </location>
</feature>
<dbReference type="OrthoDB" id="5953249at2759"/>
<accession>A0A162Y4Q0</accession>
<dbReference type="PANTHER" id="PTHR28083">
    <property type="entry name" value="GOOD FOR FULL DBP5 ACTIVITY PROTEIN 2"/>
    <property type="match status" value="1"/>
</dbReference>
<dbReference type="VEuPathDB" id="FungiDB:PHYBLDRAFT_79613"/>
<protein>
    <recommendedName>
        <fullName evidence="1">Gfd2/YDR514C-like C-terminal domain-containing protein</fullName>
    </recommendedName>
</protein>
<dbReference type="STRING" id="763407.A0A162Y4Q0"/>
<gene>
    <name evidence="2" type="ORF">PHYBLDRAFT_79613</name>
</gene>
<dbReference type="PANTHER" id="PTHR28083:SF1">
    <property type="entry name" value="GOOD FOR FULL DBP5 ACTIVITY PROTEIN 2"/>
    <property type="match status" value="1"/>
</dbReference>
<proteinExistence type="predicted"/>
<dbReference type="EMBL" id="KV440973">
    <property type="protein sequence ID" value="OAD78275.1"/>
    <property type="molecule type" value="Genomic_DNA"/>
</dbReference>
<dbReference type="Pfam" id="PF21762">
    <property type="entry name" value="DEDDh_C"/>
    <property type="match status" value="1"/>
</dbReference>
<dbReference type="InterPro" id="IPR048519">
    <property type="entry name" value="Gfd2/YDR514C-like_C"/>
</dbReference>
<keyword evidence="3" id="KW-1185">Reference proteome</keyword>
<dbReference type="InterPro" id="IPR036397">
    <property type="entry name" value="RNaseH_sf"/>
</dbReference>
<dbReference type="GeneID" id="29004385"/>
<dbReference type="InterPro" id="IPR012337">
    <property type="entry name" value="RNaseH-like_sf"/>
</dbReference>
<evidence type="ECO:0000259" key="1">
    <source>
        <dbReference type="Pfam" id="PF21762"/>
    </source>
</evidence>
<dbReference type="SUPFAM" id="SSF53098">
    <property type="entry name" value="Ribonuclease H-like"/>
    <property type="match status" value="1"/>
</dbReference>
<dbReference type="GO" id="GO:0005634">
    <property type="term" value="C:nucleus"/>
    <property type="evidence" value="ECO:0007669"/>
    <property type="project" value="TreeGrafter"/>
</dbReference>
<dbReference type="GO" id="GO:0003676">
    <property type="term" value="F:nucleic acid binding"/>
    <property type="evidence" value="ECO:0007669"/>
    <property type="project" value="InterPro"/>
</dbReference>
<evidence type="ECO:0000313" key="3">
    <source>
        <dbReference type="Proteomes" id="UP000077315"/>
    </source>
</evidence>
<dbReference type="RefSeq" id="XP_018296315.1">
    <property type="nucleotide sequence ID" value="XM_018443480.1"/>
</dbReference>
<reference evidence="3" key="1">
    <citation type="submission" date="2015-06" db="EMBL/GenBank/DDBJ databases">
        <title>Expansion of signal transduction pathways in fungi by whole-genome duplication.</title>
        <authorList>
            <consortium name="DOE Joint Genome Institute"/>
            <person name="Corrochano L.M."/>
            <person name="Kuo A."/>
            <person name="Marcet-Houben M."/>
            <person name="Polaino S."/>
            <person name="Salamov A."/>
            <person name="Villalobos J.M."/>
            <person name="Alvarez M.I."/>
            <person name="Avalos J."/>
            <person name="Benito E.P."/>
            <person name="Benoit I."/>
            <person name="Burger G."/>
            <person name="Camino L.P."/>
            <person name="Canovas D."/>
            <person name="Cerda-Olmedo E."/>
            <person name="Cheng J.-F."/>
            <person name="Dominguez A."/>
            <person name="Elias M."/>
            <person name="Eslava A.P."/>
            <person name="Glaser F."/>
            <person name="Grimwood J."/>
            <person name="Gutierrez G."/>
            <person name="Heitman J."/>
            <person name="Henrissat B."/>
            <person name="Iturriaga E.A."/>
            <person name="Lang B.F."/>
            <person name="Lavin J.L."/>
            <person name="Lee S."/>
            <person name="Li W."/>
            <person name="Lindquist E."/>
            <person name="Lopez-Garcia S."/>
            <person name="Luque E.M."/>
            <person name="Marcos A.T."/>
            <person name="Martin J."/>
            <person name="McCluskey K."/>
            <person name="Medina H.R."/>
            <person name="Miralles-Duran A."/>
            <person name="Miyazaki A."/>
            <person name="Munoz-Torres E."/>
            <person name="Oguiza J.A."/>
            <person name="Ohm R."/>
            <person name="Olmedo M."/>
            <person name="Orejas M."/>
            <person name="Ortiz-Castellanos L."/>
            <person name="Pisabarro A.G."/>
            <person name="Rodriguez-Romero J."/>
            <person name="Ruiz-Herrera J."/>
            <person name="Ruiz-Vazquez R."/>
            <person name="Sanz C."/>
            <person name="Schackwitz W."/>
            <person name="Schmutz J."/>
            <person name="Shahriari M."/>
            <person name="Shelest E."/>
            <person name="Silva-Franco F."/>
            <person name="Soanes D."/>
            <person name="Syed K."/>
            <person name="Tagua V.G."/>
            <person name="Talbot N.J."/>
            <person name="Thon M."/>
            <person name="De vries R.P."/>
            <person name="Wiebenga A."/>
            <person name="Yadav J.S."/>
            <person name="Braun E.L."/>
            <person name="Baker S."/>
            <person name="Garre V."/>
            <person name="Horwitz B."/>
            <person name="Torres-Martinez S."/>
            <person name="Idnurm A."/>
            <person name="Herrera-Estrella A."/>
            <person name="Gabaldon T."/>
            <person name="Grigoriev I.V."/>
        </authorList>
    </citation>
    <scope>NUCLEOTIDE SEQUENCE [LARGE SCALE GENOMIC DNA]</scope>
    <source>
        <strain evidence="3">NRRL 1555(-)</strain>
    </source>
</reference>
<dbReference type="Gene3D" id="3.30.420.10">
    <property type="entry name" value="Ribonuclease H-like superfamily/Ribonuclease H"/>
    <property type="match status" value="1"/>
</dbReference>